<dbReference type="HOGENOM" id="CLU_029601_0_3_9"/>
<name>H1CYC6_9FIRM</name>
<dbReference type="AlphaFoldDB" id="H1CYC6"/>
<dbReference type="STRING" id="742743.HMPREF9453_00364"/>
<proteinExistence type="inferred from homology"/>
<dbReference type="PANTHER" id="PTHR43022:SF1">
    <property type="entry name" value="PROTEIN SMF"/>
    <property type="match status" value="1"/>
</dbReference>
<accession>H1CYC6</accession>
<keyword evidence="4" id="KW-1185">Reference proteome</keyword>
<sequence length="361" mass="39709">MDKYAAALPGCPRLGAKRMRGLIEFFHTAEDVWKASDEDIRKSHVLHGNGEAAFLAWRHETNPDAVMEKLIQNHIRCSTWEEEDYPALLRTTANPPAVLFYRGKLPDHEKLIAIVGSRKATAYGVQTAGRFARGLAEEGITVVSGGARGIDSASHEGALAGRAPTIVVAAFGLDRVYPPENRNLFHQIVEEGGAIISEYPLGTPPLGRQFPARNRIIAGMCRGVIVVEAAERSGSLITSDFALEEGRDVFSVPGSIYIPSCKGTNQLIRNGAICCTSFKDVLSEYGWERQEEKVEKTGKESLTLEEEMVYKFCCTENEVQAEDILQQSGLSVVRLTMLLLRLQLKGYIKETGPGRYVVIGQ</sequence>
<dbReference type="RefSeq" id="WP_008858870.1">
    <property type="nucleotide sequence ID" value="NZ_JH591187.1"/>
</dbReference>
<comment type="similarity">
    <text evidence="1">Belongs to the DprA/Smf family.</text>
</comment>
<dbReference type="GO" id="GO:0009294">
    <property type="term" value="P:DNA-mediated transformation"/>
    <property type="evidence" value="ECO:0007669"/>
    <property type="project" value="InterPro"/>
</dbReference>
<dbReference type="SUPFAM" id="SSF102405">
    <property type="entry name" value="MCP/YpsA-like"/>
    <property type="match status" value="1"/>
</dbReference>
<comment type="caution">
    <text evidence="3">The sequence shown here is derived from an EMBL/GenBank/DDBJ whole genome shotgun (WGS) entry which is preliminary data.</text>
</comment>
<gene>
    <name evidence="3" type="ORF">HMPREF9453_00364</name>
</gene>
<dbReference type="EMBL" id="ADLT01000010">
    <property type="protein sequence ID" value="EHO63722.1"/>
    <property type="molecule type" value="Genomic_DNA"/>
</dbReference>
<evidence type="ECO:0000256" key="1">
    <source>
        <dbReference type="ARBA" id="ARBA00006525"/>
    </source>
</evidence>
<dbReference type="PATRIC" id="fig|742743.3.peg.375"/>
<dbReference type="InterPro" id="IPR003488">
    <property type="entry name" value="DprA"/>
</dbReference>
<dbReference type="eggNOG" id="COG0758">
    <property type="taxonomic scope" value="Bacteria"/>
</dbReference>
<organism evidence="3 4">
    <name type="scientific">Dialister succinatiphilus YIT 11850</name>
    <dbReference type="NCBI Taxonomy" id="742743"/>
    <lineage>
        <taxon>Bacteria</taxon>
        <taxon>Bacillati</taxon>
        <taxon>Bacillota</taxon>
        <taxon>Negativicutes</taxon>
        <taxon>Veillonellales</taxon>
        <taxon>Veillonellaceae</taxon>
        <taxon>Dialister</taxon>
    </lineage>
</organism>
<feature type="domain" description="Smf/DprA SLOG" evidence="2">
    <location>
        <begin position="78"/>
        <end position="285"/>
    </location>
</feature>
<dbReference type="PANTHER" id="PTHR43022">
    <property type="entry name" value="PROTEIN SMF"/>
    <property type="match status" value="1"/>
</dbReference>
<dbReference type="Gene3D" id="3.40.50.450">
    <property type="match status" value="1"/>
</dbReference>
<evidence type="ECO:0000313" key="3">
    <source>
        <dbReference type="EMBL" id="EHO63722.1"/>
    </source>
</evidence>
<dbReference type="InterPro" id="IPR057666">
    <property type="entry name" value="DrpA_SLOG"/>
</dbReference>
<dbReference type="Proteomes" id="UP000003277">
    <property type="component" value="Unassembled WGS sequence"/>
</dbReference>
<reference evidence="3 4" key="1">
    <citation type="submission" date="2011-11" db="EMBL/GenBank/DDBJ databases">
        <title>The Genome Sequence of Dialister succinatiphilus YIT 11850.</title>
        <authorList>
            <consortium name="The Broad Institute Genome Sequencing Platform"/>
            <person name="Earl A."/>
            <person name="Ward D."/>
            <person name="Feldgarden M."/>
            <person name="Gevers D."/>
            <person name="Morotomi M."/>
            <person name="Young S.K."/>
            <person name="Zeng Q."/>
            <person name="Gargeya S."/>
            <person name="Fitzgerald M."/>
            <person name="Haas B."/>
            <person name="Abouelleil A."/>
            <person name="Alvarado L."/>
            <person name="Arachchi H.M."/>
            <person name="Berlin A."/>
            <person name="Brown A."/>
            <person name="Chapman S.B."/>
            <person name="Dunbar C."/>
            <person name="Gearin G."/>
            <person name="Goldberg J."/>
            <person name="Griggs A."/>
            <person name="Gujja S."/>
            <person name="Heiman D."/>
            <person name="Howarth C."/>
            <person name="Lui A."/>
            <person name="MacDonald P.J.P."/>
            <person name="Montmayeur A."/>
            <person name="Murphy C."/>
            <person name="Neiman D."/>
            <person name="Pearson M."/>
            <person name="Priest M."/>
            <person name="Roberts A."/>
            <person name="Saif S."/>
            <person name="Shea T."/>
            <person name="Sisk P."/>
            <person name="Stolte C."/>
            <person name="Sykes S."/>
            <person name="Wortman J."/>
            <person name="Nusbaum C."/>
            <person name="Birren B."/>
        </authorList>
    </citation>
    <scope>NUCLEOTIDE SEQUENCE [LARGE SCALE GENOMIC DNA]</scope>
    <source>
        <strain evidence="3 4">YIT 11850</strain>
    </source>
</reference>
<evidence type="ECO:0000313" key="4">
    <source>
        <dbReference type="Proteomes" id="UP000003277"/>
    </source>
</evidence>
<dbReference type="NCBIfam" id="TIGR00732">
    <property type="entry name" value="dprA"/>
    <property type="match status" value="1"/>
</dbReference>
<protein>
    <submittedName>
        <fullName evidence="3">DNA protecting protein DprA</fullName>
    </submittedName>
</protein>
<evidence type="ECO:0000259" key="2">
    <source>
        <dbReference type="Pfam" id="PF02481"/>
    </source>
</evidence>
<dbReference type="OrthoDB" id="9785707at2"/>
<dbReference type="Pfam" id="PF02481">
    <property type="entry name" value="DNA_processg_A"/>
    <property type="match status" value="1"/>
</dbReference>